<feature type="domain" description="Aminoglycoside phosphotransferase" evidence="1">
    <location>
        <begin position="30"/>
        <end position="268"/>
    </location>
</feature>
<dbReference type="Pfam" id="PF01636">
    <property type="entry name" value="APH"/>
    <property type="match status" value="1"/>
</dbReference>
<sequence length="350" mass="38966">MINEASLQSYFQKHLGIDTQVVKVKQTFPGISRQTYLVWTKEGNAEGSYIFRTDSKGGPICPVPLEYEWKIMSRLFKTVVPVAEPLWFEQAPEVTGGRPVMVRRMVDGSNEIPGLYDEGAAAAARRQRVAFDHAEKLAALHTLDLEANGFTAFVEMPESPALASRHDFERWTGIWRGARTDPMPLVTEAAYWLEENLPTSAARISLCKGNNGMGEEIWKDDKVAALSDWELAFAGDPAQDWAMSQGMLTLGDAKATIAHYEAAAGFSIDQSSLDFYRVWEVWKAVPTLNNGLRSFLDGSDKSVARLNLGYGRVKLFEQLLGMMIGKPIDEAAAIVERWRKSPYRPENAAA</sequence>
<dbReference type="InterPro" id="IPR041726">
    <property type="entry name" value="ACAD10_11_N"/>
</dbReference>
<keyword evidence="3" id="KW-1185">Reference proteome</keyword>
<gene>
    <name evidence="2" type="ORF">GCM10010909_03680</name>
</gene>
<comment type="caution">
    <text evidence="2">The sequence shown here is derived from an EMBL/GenBank/DDBJ whole genome shotgun (WGS) entry which is preliminary data.</text>
</comment>
<dbReference type="CDD" id="cd05154">
    <property type="entry name" value="ACAD10_11_N-like"/>
    <property type="match status" value="1"/>
</dbReference>
<dbReference type="EMBL" id="BSOS01000006">
    <property type="protein sequence ID" value="GLR65690.1"/>
    <property type="molecule type" value="Genomic_DNA"/>
</dbReference>
<dbReference type="Proteomes" id="UP001156641">
    <property type="component" value="Unassembled WGS sequence"/>
</dbReference>
<dbReference type="RefSeq" id="WP_284256203.1">
    <property type="nucleotide sequence ID" value="NZ_BSOS01000006.1"/>
</dbReference>
<name>A0ABQ6A6G4_9PROT</name>
<reference evidence="3" key="1">
    <citation type="journal article" date="2019" name="Int. J. Syst. Evol. Microbiol.">
        <title>The Global Catalogue of Microorganisms (GCM) 10K type strain sequencing project: providing services to taxonomists for standard genome sequencing and annotation.</title>
        <authorList>
            <consortium name="The Broad Institute Genomics Platform"/>
            <consortium name="The Broad Institute Genome Sequencing Center for Infectious Disease"/>
            <person name="Wu L."/>
            <person name="Ma J."/>
        </authorList>
    </citation>
    <scope>NUCLEOTIDE SEQUENCE [LARGE SCALE GENOMIC DNA]</scope>
    <source>
        <strain evidence="3">NBRC 112502</strain>
    </source>
</reference>
<accession>A0ABQ6A6G4</accession>
<proteinExistence type="predicted"/>
<evidence type="ECO:0000313" key="3">
    <source>
        <dbReference type="Proteomes" id="UP001156641"/>
    </source>
</evidence>
<dbReference type="SUPFAM" id="SSF56112">
    <property type="entry name" value="Protein kinase-like (PK-like)"/>
    <property type="match status" value="1"/>
</dbReference>
<dbReference type="InterPro" id="IPR011009">
    <property type="entry name" value="Kinase-like_dom_sf"/>
</dbReference>
<dbReference type="InterPro" id="IPR002575">
    <property type="entry name" value="Aminoglycoside_PTrfase"/>
</dbReference>
<organism evidence="2 3">
    <name type="scientific">Acidocella aquatica</name>
    <dbReference type="NCBI Taxonomy" id="1922313"/>
    <lineage>
        <taxon>Bacteria</taxon>
        <taxon>Pseudomonadati</taxon>
        <taxon>Pseudomonadota</taxon>
        <taxon>Alphaproteobacteria</taxon>
        <taxon>Acetobacterales</taxon>
        <taxon>Acidocellaceae</taxon>
        <taxon>Acidocella</taxon>
    </lineage>
</organism>
<evidence type="ECO:0000259" key="1">
    <source>
        <dbReference type="Pfam" id="PF01636"/>
    </source>
</evidence>
<evidence type="ECO:0000313" key="2">
    <source>
        <dbReference type="EMBL" id="GLR65690.1"/>
    </source>
</evidence>
<dbReference type="Gene3D" id="3.90.1200.10">
    <property type="match status" value="1"/>
</dbReference>
<dbReference type="Gene3D" id="3.30.200.20">
    <property type="entry name" value="Phosphorylase Kinase, domain 1"/>
    <property type="match status" value="1"/>
</dbReference>
<protein>
    <recommendedName>
        <fullName evidence="1">Aminoglycoside phosphotransferase domain-containing protein</fullName>
    </recommendedName>
</protein>